<feature type="transmembrane region" description="Helical" evidence="6">
    <location>
        <begin position="155"/>
        <end position="179"/>
    </location>
</feature>
<dbReference type="GO" id="GO:0006888">
    <property type="term" value="P:endoplasmic reticulum to Golgi vesicle-mediated transport"/>
    <property type="evidence" value="ECO:0007669"/>
    <property type="project" value="InterPro"/>
</dbReference>
<dbReference type="GO" id="GO:0005802">
    <property type="term" value="C:trans-Golgi network"/>
    <property type="evidence" value="ECO:0007669"/>
    <property type="project" value="TreeGrafter"/>
</dbReference>
<protein>
    <recommendedName>
        <fullName evidence="6">Protein YIP</fullName>
    </recommendedName>
</protein>
<evidence type="ECO:0000313" key="9">
    <source>
        <dbReference type="Proteomes" id="UP001187471"/>
    </source>
</evidence>
<dbReference type="Proteomes" id="UP001187471">
    <property type="component" value="Unassembled WGS sequence"/>
</dbReference>
<evidence type="ECO:0000259" key="7">
    <source>
        <dbReference type="Pfam" id="PF04893"/>
    </source>
</evidence>
<sequence>MKKEFTVPPVVFPSSTTTTATNLHHRRLLTPPFPPSSIPFKSFDTGAAYAASTATVTTTATLFSGEPSLLEELEIDPSLIYRKTLSILNPLRVNSSVHDPPDLSGPLLYYASFSLFQALAGKVQFGVLLGWIVLFSMSLYVLFHMLEGKHGNLDLYRCCSLVGYSMLPVLIFSAVSLFVPKGGALRFALGAAFVLWSTRVCARLLVERASGGGREVFKLIGYPCLLVYTVFAMLVLF</sequence>
<dbReference type="Pfam" id="PF04893">
    <property type="entry name" value="Yip1"/>
    <property type="match status" value="1"/>
</dbReference>
<comment type="caution">
    <text evidence="6">Lacks conserved residue(s) required for the propagation of feature annotation.</text>
</comment>
<dbReference type="GO" id="GO:0048280">
    <property type="term" value="P:vesicle fusion with Golgi apparatus"/>
    <property type="evidence" value="ECO:0007669"/>
    <property type="project" value="TreeGrafter"/>
</dbReference>
<accession>A0AA88S3X0</accession>
<proteinExistence type="inferred from homology"/>
<evidence type="ECO:0000256" key="3">
    <source>
        <dbReference type="ARBA" id="ARBA00022692"/>
    </source>
</evidence>
<dbReference type="AlphaFoldDB" id="A0AA88S3X0"/>
<feature type="transmembrane region" description="Helical" evidence="6">
    <location>
        <begin position="217"/>
        <end position="236"/>
    </location>
</feature>
<keyword evidence="3 6" id="KW-0812">Transmembrane</keyword>
<gene>
    <name evidence="8" type="ORF">RJ640_000053</name>
</gene>
<comment type="caution">
    <text evidence="8">The sequence shown here is derived from an EMBL/GenBank/DDBJ whole genome shotgun (WGS) entry which is preliminary data.</text>
</comment>
<comment type="subcellular location">
    <subcellularLocation>
        <location evidence="6">Golgi apparatus membrane</location>
        <topology evidence="6">Multi-pass membrane protein</topology>
    </subcellularLocation>
    <subcellularLocation>
        <location evidence="1">Membrane</location>
        <topology evidence="1">Multi-pass membrane protein</topology>
    </subcellularLocation>
</comment>
<evidence type="ECO:0000256" key="4">
    <source>
        <dbReference type="ARBA" id="ARBA00022989"/>
    </source>
</evidence>
<evidence type="ECO:0000256" key="2">
    <source>
        <dbReference type="ARBA" id="ARBA00010596"/>
    </source>
</evidence>
<keyword evidence="9" id="KW-1185">Reference proteome</keyword>
<comment type="similarity">
    <text evidence="2 6">Belongs to the YIP1 family.</text>
</comment>
<feature type="transmembrane region" description="Helical" evidence="6">
    <location>
        <begin position="123"/>
        <end position="143"/>
    </location>
</feature>
<evidence type="ECO:0000256" key="6">
    <source>
        <dbReference type="RuleBase" id="RU361264"/>
    </source>
</evidence>
<dbReference type="InterPro" id="IPR006977">
    <property type="entry name" value="Yip1_dom"/>
</dbReference>
<feature type="transmembrane region" description="Helical" evidence="6">
    <location>
        <begin position="185"/>
        <end position="205"/>
    </location>
</feature>
<organism evidence="8 9">
    <name type="scientific">Escallonia rubra</name>
    <dbReference type="NCBI Taxonomy" id="112253"/>
    <lineage>
        <taxon>Eukaryota</taxon>
        <taxon>Viridiplantae</taxon>
        <taxon>Streptophyta</taxon>
        <taxon>Embryophyta</taxon>
        <taxon>Tracheophyta</taxon>
        <taxon>Spermatophyta</taxon>
        <taxon>Magnoliopsida</taxon>
        <taxon>eudicotyledons</taxon>
        <taxon>Gunneridae</taxon>
        <taxon>Pentapetalae</taxon>
        <taxon>asterids</taxon>
        <taxon>campanulids</taxon>
        <taxon>Escalloniales</taxon>
        <taxon>Escalloniaceae</taxon>
        <taxon>Escallonia</taxon>
    </lineage>
</organism>
<keyword evidence="4 6" id="KW-1133">Transmembrane helix</keyword>
<dbReference type="PANTHER" id="PTHR21236">
    <property type="entry name" value="GOLGI MEMBRANE PROTEIN YIP1"/>
    <property type="match status" value="1"/>
</dbReference>
<evidence type="ECO:0000256" key="1">
    <source>
        <dbReference type="ARBA" id="ARBA00004141"/>
    </source>
</evidence>
<reference evidence="8" key="1">
    <citation type="submission" date="2022-12" db="EMBL/GenBank/DDBJ databases">
        <title>Draft genome assemblies for two species of Escallonia (Escalloniales).</title>
        <authorList>
            <person name="Chanderbali A."/>
            <person name="Dervinis C."/>
            <person name="Anghel I."/>
            <person name="Soltis D."/>
            <person name="Soltis P."/>
            <person name="Zapata F."/>
        </authorList>
    </citation>
    <scope>NUCLEOTIDE SEQUENCE</scope>
    <source>
        <strain evidence="8">UCBG92.1500</strain>
        <tissue evidence="8">Leaf</tissue>
    </source>
</reference>
<name>A0AA88S3X0_9ASTE</name>
<evidence type="ECO:0000256" key="5">
    <source>
        <dbReference type="ARBA" id="ARBA00023136"/>
    </source>
</evidence>
<keyword evidence="5 6" id="KW-0472">Membrane</keyword>
<dbReference type="InterPro" id="IPR045231">
    <property type="entry name" value="Yip1/4-like"/>
</dbReference>
<feature type="domain" description="Yip1" evidence="7">
    <location>
        <begin position="87"/>
        <end position="233"/>
    </location>
</feature>
<dbReference type="GO" id="GO:0000139">
    <property type="term" value="C:Golgi membrane"/>
    <property type="evidence" value="ECO:0007669"/>
    <property type="project" value="UniProtKB-SubCell"/>
</dbReference>
<evidence type="ECO:0000313" key="8">
    <source>
        <dbReference type="EMBL" id="KAK2995577.1"/>
    </source>
</evidence>
<dbReference type="PANTHER" id="PTHR21236:SF2">
    <property type="entry name" value="PROTEIN YIPF"/>
    <property type="match status" value="1"/>
</dbReference>
<dbReference type="EMBL" id="JAVXUO010000086">
    <property type="protein sequence ID" value="KAK2995577.1"/>
    <property type="molecule type" value="Genomic_DNA"/>
</dbReference>